<sequence>MLMRRVGQFVGKARGMANEFRASFDEMARQSELDDLRKEVEALRSGQGMYALGADADEAFKDIRKELEAPLETPAVPEPVEQAPAQIEVTGVDEWPDSATPVVAPEPAPKPATKPRAKKADVAAGAAASKVKSRKATPKDPLPVSGEALCGLGRLPPDGGRARPCVAVQPDPGHGRADPRAGRGPQQRAADLYGAARNPVHQDEAGGLGRRHRGLPGAGLAAVPLRRAGPVSQREGRLPAVPDRGAGAVPAGRGAGLLRHAAVRDVVLAEPADHRRGRGGRTAAQGVGLSEPGDGADPGLRPVLPVAGRHDPAGPCWSDQQRTDGQGAPLRYRGGGRGRRRGDAPGSDQPADAGRADGAALRGVHLASDPRSDAFSTPSGLSRITYDVNCVPTIPALALFAVAAIVQLGRAVTDQGAIDEVGAATFMELGSCRSDRFGADKQFSRRQGQGLGGDDGAFDANAGACGRGVLPAMPRRARHECSGRQADGGNDPTDVRHIGRPACAIETQLGGLDFTDARQGRLAGQGLLELGCESRFLGRPGDAADAVQVADDLWVAVADVVVGLRIVGHHIGRFAAVGDDIVDARSVRNVLAHHIGHGVHGLDGVQGRAPAIRRAGGVGGRAVEAELAADVGLGRALAGAVDGCRVPMKRDIHVSEQAVADHEGLGRAAFFGGRAIDAQLALDVVVNHPLADGDGGMAGGRAEQVMAATVAGDRMQGLFDRRYRLRQAGQGVELSQQGDHRALAVLEAGDESGRLAGDACGDREAGGLGVGQAGSIFDGGAPAASVVVGRAARQVLDLERVDIADHGAQRQAAGRGGQADVGQVKRPVDLQVHAADLEGPQVQRGLTRLEQEACGRVTLAHDLTIVVVHVIGRDPVKQRRGERRLDDRAERVGVGGFFLQVGVAAGEGEHLGGAELIGRKHACRHAHGQAQGLDLGGVGAALTEAAAIAGANIARVAAERGRRTGAADACAARRFWSSVDDAPVNIDLIGANAAYAAVIRIAITEVHIDLASHRHILQQGNQSLEVDLADAGVSAGRPQHAVAQDVAADARNVVKFVGVVLEGVVAIAETGRHADFPGREVEQPALQVQFGDPLFHLVGVRGPAGHIVHAALGKRMVAEEVGSALAEHGIGDHAHGSACHGVVFHPRTARAAERIVQQVHDGGFAERAVLDVVGLGLTHAGEGIPRPIAVRHDAICAQDDLIDVIGVGREGRLSEDRGVVGDIIVKLGKDCDAFVGVYDLAVRPAEIELFAAAGDVLGVRLRVAVEAQLSRVGGGAGDGIGAIDIAEQIVDHGGAGRVSGEEHRAGIERRRTVLKRARDVERPIVLERGFAHGIVDRHHGAAAALGESLTGGDGRAELFAVAVFADATEVDHARRGVRTIGGRGAAGDDFDVADQGFREGVQVDRAVRRRRLHPATVQQDQRALGAQASQACVGLAGVQGRGAAAGAGLAEGAGELGQLRQGAFDRHLTGVLDSLGRDGHDRAVGHVVRARDARAGHDDIAHLRGGGLVGGGGRTIEKAIEEQPEGAGRLGALQNFDAVDEELALADVDFDHGRSVLQQLLMVRPAAAQRRIGVEPGHGLRAFADDAIGLAIGEEDVSLGRHAEGQRVEELSRGQGPLRSILFLDQGRSDGRAQQVRQAIGAADRDDRAAVASELGDLGHGAVSSHFAQPGAIGFGNVLGLRQRLVALGTIGRVIEHGRGAVGEDQDVEPFVQVSGGESLRIDHLERELVLLEQPAGPARAHDPAIAVDQADANGLQGDGAARRLAVHGIGVEAQLADRRSYGCSAFGRGLHPQGARLQLGAPDLGAVLQPFDAGPRLQQAVGQDEAVVDLVGDDKTRAPRTDDRARRRVQQVVRPAEGAVKAVQHAIERHPHLIGQSVSGDVVRQLGRAAGVFGVVRMVLRLEHVQHVGPEGLGGLHHIGALRIALSANGERGAGDLNVDAAFHQSVEEGHRGGQVALFFRVDDEAARIAVLGRLQHRIEQARVDGAAVGGGGRRFQRVDFLGRDGPTVLAAALDAVGAHLIDAHQQTFAIARGVVDDGPVHRPLVVDAVLEMPHPGADRHGLVIAGQLGLRDQRNGFRRRPADDLGQDADHVVEIGGRPIHAVVPGRVGGDAVHP</sequence>
<name>A0A0N4ZWA7_PARTI</name>
<dbReference type="Proteomes" id="UP000038045">
    <property type="component" value="Unplaced"/>
</dbReference>
<keyword evidence="2" id="KW-1185">Reference proteome</keyword>
<evidence type="ECO:0000313" key="2">
    <source>
        <dbReference type="Proteomes" id="UP000038045"/>
    </source>
</evidence>
<reference evidence="3" key="1">
    <citation type="submission" date="2017-02" db="UniProtKB">
        <authorList>
            <consortium name="WormBaseParasite"/>
        </authorList>
    </citation>
    <scope>IDENTIFICATION</scope>
</reference>
<organism evidence="2 3">
    <name type="scientific">Parastrongyloides trichosuri</name>
    <name type="common">Possum-specific nematode worm</name>
    <dbReference type="NCBI Taxonomy" id="131310"/>
    <lineage>
        <taxon>Eukaryota</taxon>
        <taxon>Metazoa</taxon>
        <taxon>Ecdysozoa</taxon>
        <taxon>Nematoda</taxon>
        <taxon>Chromadorea</taxon>
        <taxon>Rhabditida</taxon>
        <taxon>Tylenchina</taxon>
        <taxon>Panagrolaimomorpha</taxon>
        <taxon>Strongyloidoidea</taxon>
        <taxon>Strongyloididae</taxon>
        <taxon>Parastrongyloides</taxon>
    </lineage>
</organism>
<proteinExistence type="predicted"/>
<dbReference type="WBParaSite" id="PTRK_0001294000.1">
    <property type="protein sequence ID" value="PTRK_0001294000.1"/>
    <property type="gene ID" value="PTRK_0001294000"/>
</dbReference>
<feature type="region of interest" description="Disordered" evidence="1">
    <location>
        <begin position="97"/>
        <end position="142"/>
    </location>
</feature>
<evidence type="ECO:0000256" key="1">
    <source>
        <dbReference type="SAM" id="MobiDB-lite"/>
    </source>
</evidence>
<accession>A0A0N4ZWA7</accession>
<evidence type="ECO:0000313" key="3">
    <source>
        <dbReference type="WBParaSite" id="PTRK_0001294000.1"/>
    </source>
</evidence>
<protein>
    <submittedName>
        <fullName evidence="3">Twin arginine translocase protein A</fullName>
    </submittedName>
</protein>
<dbReference type="AntiFam" id="ANF00164">
    <property type="entry name" value="Shadow ORF (opposite btuB)"/>
</dbReference>
<feature type="region of interest" description="Disordered" evidence="1">
    <location>
        <begin position="269"/>
        <end position="355"/>
    </location>
</feature>